<feature type="domain" description="Pyrrolo-quinoline quinone repeat" evidence="2">
    <location>
        <begin position="110"/>
        <end position="329"/>
    </location>
</feature>
<dbReference type="EC" id="1.1.2.8" evidence="3"/>
<dbReference type="KEGG" id="bgok:Pr1d_47140"/>
<dbReference type="PANTHER" id="PTHR34512:SF30">
    <property type="entry name" value="OUTER MEMBRANE PROTEIN ASSEMBLY FACTOR BAMB"/>
    <property type="match status" value="1"/>
</dbReference>
<dbReference type="SMART" id="SM00564">
    <property type="entry name" value="PQQ"/>
    <property type="match status" value="3"/>
</dbReference>
<protein>
    <submittedName>
        <fullName evidence="3">Alcohol dehydrogenase [cytochrome c]</fullName>
        <ecNumber evidence="3">1.1.2.8</ecNumber>
    </submittedName>
</protein>
<evidence type="ECO:0000256" key="1">
    <source>
        <dbReference type="SAM" id="SignalP"/>
    </source>
</evidence>
<evidence type="ECO:0000259" key="2">
    <source>
        <dbReference type="Pfam" id="PF13360"/>
    </source>
</evidence>
<dbReference type="InterPro" id="IPR015943">
    <property type="entry name" value="WD40/YVTN_repeat-like_dom_sf"/>
</dbReference>
<keyword evidence="1" id="KW-0732">Signal</keyword>
<reference evidence="3 4" key="1">
    <citation type="submission" date="2019-08" db="EMBL/GenBank/DDBJ databases">
        <title>Deep-cultivation of Planctomycetes and their phenomic and genomic characterization uncovers novel biology.</title>
        <authorList>
            <person name="Wiegand S."/>
            <person name="Jogler M."/>
            <person name="Boedeker C."/>
            <person name="Pinto D."/>
            <person name="Vollmers J."/>
            <person name="Rivas-Marin E."/>
            <person name="Kohn T."/>
            <person name="Peeters S.H."/>
            <person name="Heuer A."/>
            <person name="Rast P."/>
            <person name="Oberbeckmann S."/>
            <person name="Bunk B."/>
            <person name="Jeske O."/>
            <person name="Meyerdierks A."/>
            <person name="Storesund J.E."/>
            <person name="Kallscheuer N."/>
            <person name="Luecker S."/>
            <person name="Lage O.M."/>
            <person name="Pohl T."/>
            <person name="Merkel B.J."/>
            <person name="Hornburger P."/>
            <person name="Mueller R.-W."/>
            <person name="Bruemmer F."/>
            <person name="Labrenz M."/>
            <person name="Spormann A.M."/>
            <person name="Op den Camp H."/>
            <person name="Overmann J."/>
            <person name="Amann R."/>
            <person name="Jetten M.S.M."/>
            <person name="Mascher T."/>
            <person name="Medema M.H."/>
            <person name="Devos D.P."/>
            <person name="Kaster A.-K."/>
            <person name="Ovreas L."/>
            <person name="Rohde M."/>
            <person name="Galperin M.Y."/>
            <person name="Jogler C."/>
        </authorList>
    </citation>
    <scope>NUCLEOTIDE SEQUENCE [LARGE SCALE GENOMIC DNA]</scope>
    <source>
        <strain evidence="3 4">Pr1d</strain>
    </source>
</reference>
<proteinExistence type="predicted"/>
<gene>
    <name evidence="3" type="primary">adhA</name>
    <name evidence="3" type="ORF">Pr1d_47140</name>
</gene>
<dbReference type="InterPro" id="IPR011047">
    <property type="entry name" value="Quinoprotein_ADH-like_sf"/>
</dbReference>
<dbReference type="AlphaFoldDB" id="A0A5B9QTD5"/>
<dbReference type="InterPro" id="IPR018391">
    <property type="entry name" value="PQQ_b-propeller_rpt"/>
</dbReference>
<dbReference type="Gene3D" id="2.130.10.10">
    <property type="entry name" value="YVTN repeat-like/Quinoprotein amine dehydrogenase"/>
    <property type="match status" value="1"/>
</dbReference>
<dbReference type="PANTHER" id="PTHR34512">
    <property type="entry name" value="CELL SURFACE PROTEIN"/>
    <property type="match status" value="1"/>
</dbReference>
<dbReference type="Pfam" id="PF13360">
    <property type="entry name" value="PQQ_2"/>
    <property type="match status" value="1"/>
</dbReference>
<evidence type="ECO:0000313" key="3">
    <source>
        <dbReference type="EMBL" id="QEG37371.1"/>
    </source>
</evidence>
<feature type="chain" id="PRO_5022755209" evidence="1">
    <location>
        <begin position="24"/>
        <end position="424"/>
    </location>
</feature>
<dbReference type="InterPro" id="IPR002372">
    <property type="entry name" value="PQQ_rpt_dom"/>
</dbReference>
<accession>A0A5B9QTD5</accession>
<dbReference type="Proteomes" id="UP000323917">
    <property type="component" value="Chromosome"/>
</dbReference>
<dbReference type="SUPFAM" id="SSF50998">
    <property type="entry name" value="Quinoprotein alcohol dehydrogenase-like"/>
    <property type="match status" value="1"/>
</dbReference>
<sequence precursor="true">MNGVLRVTLAGVLQAAIVIVANAEDWPQWQGAIRDGKSNEMGLLTSWDEGGPPRQWLYQDCGYGFGGPAIVGDRLYIMGTRHGEEFLFCLDTETGSELFKTKIGALYENDWGDGPRGTPTVVDGKIYALAARGNLACVNASTGEEIWSTSLLDIGGKIPEWGYAESPLVLEDRVLCTPGGSDGAIVALDRANGQVIWRCEDLSEEAHYSSLVLAEDGGRRIAVQLLASQLVGVDPEHGELLWSLPWGGTVAVVPTPTVRGKEVYASSGYGAGCMLIRLNGSAEPEVIFSNKLMSNHHGGIIRLDDYVYGYADGKGWLCQSCANGKRVWREREAFGKGAISYADGHFYCLSEDDGEVALVEPSPDGWEERGRFRLSPQTELRKPEGKIWTHPVIANGRLYLRDLEYVFCYDIQDKTRSSIKADGP</sequence>
<organism evidence="3 4">
    <name type="scientific">Bythopirellula goksoeyrii</name>
    <dbReference type="NCBI Taxonomy" id="1400387"/>
    <lineage>
        <taxon>Bacteria</taxon>
        <taxon>Pseudomonadati</taxon>
        <taxon>Planctomycetota</taxon>
        <taxon>Planctomycetia</taxon>
        <taxon>Pirellulales</taxon>
        <taxon>Lacipirellulaceae</taxon>
        <taxon>Bythopirellula</taxon>
    </lineage>
</organism>
<dbReference type="EMBL" id="CP042913">
    <property type="protein sequence ID" value="QEG37371.1"/>
    <property type="molecule type" value="Genomic_DNA"/>
</dbReference>
<dbReference type="OrthoDB" id="229752at2"/>
<name>A0A5B9QTD5_9BACT</name>
<dbReference type="RefSeq" id="WP_148075618.1">
    <property type="nucleotide sequence ID" value="NZ_CP042913.1"/>
</dbReference>
<feature type="signal peptide" evidence="1">
    <location>
        <begin position="1"/>
        <end position="23"/>
    </location>
</feature>
<dbReference type="GO" id="GO:0052934">
    <property type="term" value="F:alcohol dehydrogenase (cytochrome c) activity"/>
    <property type="evidence" value="ECO:0007669"/>
    <property type="project" value="UniProtKB-EC"/>
</dbReference>
<evidence type="ECO:0000313" key="4">
    <source>
        <dbReference type="Proteomes" id="UP000323917"/>
    </source>
</evidence>
<keyword evidence="4" id="KW-1185">Reference proteome</keyword>
<keyword evidence="3" id="KW-0560">Oxidoreductase</keyword>